<evidence type="ECO:0000313" key="1">
    <source>
        <dbReference type="EMBL" id="PIE33679.1"/>
    </source>
</evidence>
<dbReference type="EMBL" id="PDSK01000096">
    <property type="protein sequence ID" value="PIE33679.1"/>
    <property type="molecule type" value="Genomic_DNA"/>
</dbReference>
<dbReference type="AlphaFoldDB" id="A0A2G6KFT9"/>
<reference evidence="1 2" key="1">
    <citation type="submission" date="2017-10" db="EMBL/GenBank/DDBJ databases">
        <title>Novel microbial diversity and functional potential in the marine mammal oral microbiome.</title>
        <authorList>
            <person name="Dudek N.K."/>
            <person name="Sun C.L."/>
            <person name="Burstein D."/>
            <person name="Kantor R.S."/>
            <person name="Aliaga Goltsman D.S."/>
            <person name="Bik E.M."/>
            <person name="Thomas B.C."/>
            <person name="Banfield J.F."/>
            <person name="Relman D.A."/>
        </authorList>
    </citation>
    <scope>NUCLEOTIDE SEQUENCE [LARGE SCALE GENOMIC DNA]</scope>
    <source>
        <strain evidence="1">DOLJORAL78_47_16</strain>
    </source>
</reference>
<gene>
    <name evidence="1" type="ORF">CSA56_11250</name>
</gene>
<organism evidence="1 2">
    <name type="scientific">candidate division KSB3 bacterium</name>
    <dbReference type="NCBI Taxonomy" id="2044937"/>
    <lineage>
        <taxon>Bacteria</taxon>
        <taxon>candidate division KSB3</taxon>
    </lineage>
</organism>
<name>A0A2G6KFT9_9BACT</name>
<sequence>MEFFIRPNNAEEGYPRKQQRYMEFLQQFERKNHPDLFAYFGADFFHDGEITAMGFQNAMQALFMRISCPNIKRYDSERTSKYIEPVWFTCFFYGVAALNMETRRLDPANNPLAGDDESVIFLESEINSLNDDLSHYSSLYNEEFCSLLVKTLPVQRNFSIIFTNVIVEPEEPAAFELLRHHNDYHVPLFS</sequence>
<proteinExistence type="predicted"/>
<comment type="caution">
    <text evidence="1">The sequence shown here is derived from an EMBL/GenBank/DDBJ whole genome shotgun (WGS) entry which is preliminary data.</text>
</comment>
<accession>A0A2G6KFT9</accession>
<evidence type="ECO:0000313" key="2">
    <source>
        <dbReference type="Proteomes" id="UP000230821"/>
    </source>
</evidence>
<protein>
    <submittedName>
        <fullName evidence="1">Uncharacterized protein</fullName>
    </submittedName>
</protein>
<dbReference type="Proteomes" id="UP000230821">
    <property type="component" value="Unassembled WGS sequence"/>
</dbReference>